<accession>A0A1J1IZU1</accession>
<dbReference type="GO" id="GO:0004497">
    <property type="term" value="F:monooxygenase activity"/>
    <property type="evidence" value="ECO:0007669"/>
    <property type="project" value="UniProtKB-KW"/>
</dbReference>
<dbReference type="InterPro" id="IPR002401">
    <property type="entry name" value="Cyt_P450_E_grp-I"/>
</dbReference>
<keyword evidence="16" id="KW-1185">Reference proteome</keyword>
<name>A0A1J1IZU1_9DIPT</name>
<keyword evidence="6 14" id="KW-0349">Heme</keyword>
<evidence type="ECO:0000256" key="6">
    <source>
        <dbReference type="ARBA" id="ARBA00022617"/>
    </source>
</evidence>
<evidence type="ECO:0000256" key="12">
    <source>
        <dbReference type="ARBA" id="ARBA00023033"/>
    </source>
</evidence>
<keyword evidence="7 14" id="KW-0479">Metal-binding</keyword>
<keyword evidence="10" id="KW-0560">Oxidoreductase</keyword>
<dbReference type="InterPro" id="IPR050476">
    <property type="entry name" value="Insect_CytP450_Detox"/>
</dbReference>
<comment type="function">
    <text evidence="2">May be involved in the metabolism of insect hormones and in the breakdown of synthetic insecticides.</text>
</comment>
<evidence type="ECO:0000256" key="10">
    <source>
        <dbReference type="ARBA" id="ARBA00023002"/>
    </source>
</evidence>
<dbReference type="PRINTS" id="PR00463">
    <property type="entry name" value="EP450I"/>
</dbReference>
<evidence type="ECO:0000256" key="14">
    <source>
        <dbReference type="PIRSR" id="PIRSR602401-1"/>
    </source>
</evidence>
<feature type="binding site" description="axial binding residue" evidence="14">
    <location>
        <position position="476"/>
    </location>
    <ligand>
        <name>heme</name>
        <dbReference type="ChEBI" id="CHEBI:30413"/>
    </ligand>
    <ligandPart>
        <name>Fe</name>
        <dbReference type="ChEBI" id="CHEBI:18248"/>
    </ligandPart>
</feature>
<keyword evidence="13" id="KW-0472">Membrane</keyword>
<evidence type="ECO:0000256" key="7">
    <source>
        <dbReference type="ARBA" id="ARBA00022723"/>
    </source>
</evidence>
<dbReference type="AlphaFoldDB" id="A0A1J1IZU1"/>
<comment type="similarity">
    <text evidence="5">Belongs to the cytochrome P450 family.</text>
</comment>
<gene>
    <name evidence="15" type="primary">similar to Cytochrome P450 9e2</name>
    <name evidence="15" type="ORF">CLUMA_CG018180</name>
</gene>
<dbReference type="PANTHER" id="PTHR24292">
    <property type="entry name" value="CYTOCHROME P450"/>
    <property type="match status" value="1"/>
</dbReference>
<dbReference type="PRINTS" id="PR00385">
    <property type="entry name" value="P450"/>
</dbReference>
<evidence type="ECO:0000256" key="4">
    <source>
        <dbReference type="ARBA" id="ARBA00004406"/>
    </source>
</evidence>
<dbReference type="GO" id="GO:0005506">
    <property type="term" value="F:iron ion binding"/>
    <property type="evidence" value="ECO:0007669"/>
    <property type="project" value="InterPro"/>
</dbReference>
<evidence type="ECO:0000256" key="11">
    <source>
        <dbReference type="ARBA" id="ARBA00023004"/>
    </source>
</evidence>
<evidence type="ECO:0000256" key="9">
    <source>
        <dbReference type="ARBA" id="ARBA00022848"/>
    </source>
</evidence>
<keyword evidence="12" id="KW-0503">Monooxygenase</keyword>
<keyword evidence="8" id="KW-0256">Endoplasmic reticulum</keyword>
<comment type="subcellular location">
    <subcellularLocation>
        <location evidence="4">Endoplasmic reticulum membrane</location>
        <topology evidence="4">Peripheral membrane protein</topology>
    </subcellularLocation>
    <subcellularLocation>
        <location evidence="3">Microsome membrane</location>
        <topology evidence="3">Peripheral membrane protein</topology>
    </subcellularLocation>
</comment>
<dbReference type="OrthoDB" id="2789670at2759"/>
<dbReference type="InterPro" id="IPR017972">
    <property type="entry name" value="Cyt_P450_CS"/>
</dbReference>
<evidence type="ECO:0000256" key="3">
    <source>
        <dbReference type="ARBA" id="ARBA00004174"/>
    </source>
</evidence>
<dbReference type="EMBL" id="CVRI01000064">
    <property type="protein sequence ID" value="CRL05076.1"/>
    <property type="molecule type" value="Genomic_DNA"/>
</dbReference>
<dbReference type="GO" id="GO:0020037">
    <property type="term" value="F:heme binding"/>
    <property type="evidence" value="ECO:0007669"/>
    <property type="project" value="InterPro"/>
</dbReference>
<dbReference type="CDD" id="cd11056">
    <property type="entry name" value="CYP6-like"/>
    <property type="match status" value="2"/>
</dbReference>
<dbReference type="SUPFAM" id="SSF48264">
    <property type="entry name" value="Cytochrome P450"/>
    <property type="match status" value="2"/>
</dbReference>
<comment type="cofactor">
    <cofactor evidence="1 14">
        <name>heme</name>
        <dbReference type="ChEBI" id="CHEBI:30413"/>
    </cofactor>
</comment>
<protein>
    <submittedName>
        <fullName evidence="15">CLUMA_CG018180, isoform A</fullName>
    </submittedName>
</protein>
<evidence type="ECO:0000256" key="5">
    <source>
        <dbReference type="ARBA" id="ARBA00010617"/>
    </source>
</evidence>
<dbReference type="InterPro" id="IPR036396">
    <property type="entry name" value="Cyt_P450_sf"/>
</dbReference>
<evidence type="ECO:0000256" key="13">
    <source>
        <dbReference type="ARBA" id="ARBA00023136"/>
    </source>
</evidence>
<dbReference type="PROSITE" id="PS00086">
    <property type="entry name" value="CYTOCHROME_P450"/>
    <property type="match status" value="2"/>
</dbReference>
<dbReference type="Proteomes" id="UP000183832">
    <property type="component" value="Unassembled WGS sequence"/>
</dbReference>
<keyword evidence="9" id="KW-0492">Microsome</keyword>
<dbReference type="Pfam" id="PF00067">
    <property type="entry name" value="p450"/>
    <property type="match status" value="3"/>
</dbReference>
<reference evidence="15 16" key="1">
    <citation type="submission" date="2015-04" db="EMBL/GenBank/DDBJ databases">
        <authorList>
            <person name="Syromyatnikov M.Y."/>
            <person name="Popov V.N."/>
        </authorList>
    </citation>
    <scope>NUCLEOTIDE SEQUENCE [LARGE SCALE GENOMIC DNA]</scope>
</reference>
<evidence type="ECO:0000256" key="2">
    <source>
        <dbReference type="ARBA" id="ARBA00003690"/>
    </source>
</evidence>
<evidence type="ECO:0000256" key="1">
    <source>
        <dbReference type="ARBA" id="ARBA00001971"/>
    </source>
</evidence>
<organism evidence="15 16">
    <name type="scientific">Clunio marinus</name>
    <dbReference type="NCBI Taxonomy" id="568069"/>
    <lineage>
        <taxon>Eukaryota</taxon>
        <taxon>Metazoa</taxon>
        <taxon>Ecdysozoa</taxon>
        <taxon>Arthropoda</taxon>
        <taxon>Hexapoda</taxon>
        <taxon>Insecta</taxon>
        <taxon>Pterygota</taxon>
        <taxon>Neoptera</taxon>
        <taxon>Endopterygota</taxon>
        <taxon>Diptera</taxon>
        <taxon>Nematocera</taxon>
        <taxon>Chironomoidea</taxon>
        <taxon>Chironomidae</taxon>
        <taxon>Clunio</taxon>
    </lineage>
</organism>
<evidence type="ECO:0000313" key="16">
    <source>
        <dbReference type="Proteomes" id="UP000183832"/>
    </source>
</evidence>
<sequence>MISLLLYFIPVALYFFYKWATKHYDYFERQGVPYKKAFPLLGSNFSSFFKKQPFNKLLLDNYQTYKKEKLYGYFEFRRPAVVLTDLKIIKQLTVKDFDYFMDHRAVVKEEVDPMMTKLLTALEGQKWKDMRATLSPAFTGSKMRQMFDFVSTVGQQTALAMKQDIEKGGNNEFEFKALAMKFTVDVIASCAFGIEVNSFNNPGNKFYDSATRVTNLQSTLQILKFFGYMISPKLMKMLNITFIDKDITDFFREATLETMKVREAKGIIRHDMINLLMEAKKGKLTHNNNNNNVEEKTIEGFATVEESNIGKTEVKRKWEDDDFVAQCILFFFAGFDTVATTMSFMAYELTCNPDIQERLYEEIVAMNDELAGKKITYEKLQGMQYLDQVVTETLRKWPIAPLLERACTKDYVLDYDGKSLRFNNLMNFFIPVYCIHHDPEYYPEPDKFNPGRFSPENRSQINPDAFLPFGIGPRNCIGSRFALMELKTIFFYLLLNFSFEVISKTTIPFEYEKVPFAMKPINGFWIGLKPRVKLKEARHQHVDSLHASTCFRNIAHGKPIILFGTGKDLLLQKLALPEYVEKWYKEFPNEKLIGLFDFRTPFFLIRDPELAKLICIKEFDSFTDHLYTMSEDVDPLLGNALLSLSGDKWRKMRATLSPAFTGSKMRLMLKLVVETTDAAIKSAKSNMKEKENDDYEMKEFFSKFTVDIIASCAFGLEVDTFKNPENDFKKIANETMNPSGFAIVFKFIFLYFIPKVMKLLDISLLSRHTKKFFRDTVSETMNYRENNGIVRPDMIQLLLQAKKGQIKFEATNAEKPSQSIAEVEESEIGKSVETTTWKSDELVAQCLLFFLAGFDTTSTTLAFSAYELAVNSEIQEKLRQEIQDMEASLYGRELSYEELLKMKYLDHFVTEVLRKWSPSPGIERYSVRDFTFDLDGKTITIPKHHSVLIPAHGWHRDPKNFPDPLKFDPERFNDENIGKQNLNAFAPFGIGPRNCIGSRFALMIVKTILYKMLLNFSFDVSEKTQIPLQYKKSMMTVGAEKGYWIKLKSLNSL</sequence>
<dbReference type="GO" id="GO:0005789">
    <property type="term" value="C:endoplasmic reticulum membrane"/>
    <property type="evidence" value="ECO:0007669"/>
    <property type="project" value="UniProtKB-SubCell"/>
</dbReference>
<dbReference type="InterPro" id="IPR001128">
    <property type="entry name" value="Cyt_P450"/>
</dbReference>
<dbReference type="PANTHER" id="PTHR24292:SF54">
    <property type="entry name" value="CYP9F3-RELATED"/>
    <property type="match status" value="1"/>
</dbReference>
<dbReference type="FunFam" id="1.10.630.10:FF:000042">
    <property type="entry name" value="Cytochrome P450"/>
    <property type="match status" value="2"/>
</dbReference>
<dbReference type="GO" id="GO:0016705">
    <property type="term" value="F:oxidoreductase activity, acting on paired donors, with incorporation or reduction of molecular oxygen"/>
    <property type="evidence" value="ECO:0007669"/>
    <property type="project" value="InterPro"/>
</dbReference>
<dbReference type="STRING" id="568069.A0A1J1IZU1"/>
<evidence type="ECO:0000313" key="15">
    <source>
        <dbReference type="EMBL" id="CRL05076.1"/>
    </source>
</evidence>
<evidence type="ECO:0000256" key="8">
    <source>
        <dbReference type="ARBA" id="ARBA00022824"/>
    </source>
</evidence>
<dbReference type="Gene3D" id="1.10.630.10">
    <property type="entry name" value="Cytochrome P450"/>
    <property type="match status" value="2"/>
</dbReference>
<proteinExistence type="inferred from homology"/>
<keyword evidence="11 14" id="KW-0408">Iron</keyword>